<keyword evidence="6" id="KW-0812">Transmembrane</keyword>
<dbReference type="InterPro" id="IPR024079">
    <property type="entry name" value="MetalloPept_cat_dom_sf"/>
</dbReference>
<dbReference type="AlphaFoldDB" id="A0A2P8DZ85"/>
<feature type="domain" description="Gram-positive cocci surface proteins LPxTG" evidence="8">
    <location>
        <begin position="776"/>
        <end position="813"/>
    </location>
</feature>
<evidence type="ECO:0000256" key="5">
    <source>
        <dbReference type="SAM" id="MobiDB-lite"/>
    </source>
</evidence>
<feature type="signal peptide" evidence="7">
    <location>
        <begin position="1"/>
        <end position="32"/>
    </location>
</feature>
<evidence type="ECO:0000256" key="6">
    <source>
        <dbReference type="SAM" id="Phobius"/>
    </source>
</evidence>
<name>A0A2P8DZ85_9ACTN</name>
<dbReference type="EMBL" id="PYGE01000010">
    <property type="protein sequence ID" value="PSL02532.1"/>
    <property type="molecule type" value="Genomic_DNA"/>
</dbReference>
<dbReference type="Gene3D" id="2.60.40.10">
    <property type="entry name" value="Immunoglobulins"/>
    <property type="match status" value="2"/>
</dbReference>
<dbReference type="Pfam" id="PF19077">
    <property type="entry name" value="Big_13"/>
    <property type="match status" value="1"/>
</dbReference>
<feature type="chain" id="PRO_5015132810" evidence="7">
    <location>
        <begin position="33"/>
        <end position="813"/>
    </location>
</feature>
<keyword evidence="3 7" id="KW-0732">Signal</keyword>
<dbReference type="SUPFAM" id="SSF55486">
    <property type="entry name" value="Metalloproteases ('zincins'), catalytic domain"/>
    <property type="match status" value="1"/>
</dbReference>
<feature type="compositionally biased region" description="Acidic residues" evidence="5">
    <location>
        <begin position="743"/>
        <end position="760"/>
    </location>
</feature>
<evidence type="ECO:0000256" key="1">
    <source>
        <dbReference type="ARBA" id="ARBA00022512"/>
    </source>
</evidence>
<evidence type="ECO:0000313" key="9">
    <source>
        <dbReference type="EMBL" id="PSL02532.1"/>
    </source>
</evidence>
<evidence type="ECO:0000256" key="7">
    <source>
        <dbReference type="SAM" id="SignalP"/>
    </source>
</evidence>
<evidence type="ECO:0000256" key="4">
    <source>
        <dbReference type="ARBA" id="ARBA00023088"/>
    </source>
</evidence>
<keyword evidence="2" id="KW-0964">Secreted</keyword>
<dbReference type="InterPro" id="IPR019931">
    <property type="entry name" value="LPXTG_anchor"/>
</dbReference>
<feature type="compositionally biased region" description="Acidic residues" evidence="5">
    <location>
        <begin position="767"/>
        <end position="776"/>
    </location>
</feature>
<keyword evidence="10" id="KW-1185">Reference proteome</keyword>
<dbReference type="RefSeq" id="WP_129711043.1">
    <property type="nucleotide sequence ID" value="NZ_PYGE01000010.1"/>
</dbReference>
<keyword evidence="1" id="KW-0134">Cell wall</keyword>
<comment type="caution">
    <text evidence="9">The sequence shown here is derived from an EMBL/GenBank/DDBJ whole genome shotgun (WGS) entry which is preliminary data.</text>
</comment>
<dbReference type="GO" id="GO:0008237">
    <property type="term" value="F:metallopeptidase activity"/>
    <property type="evidence" value="ECO:0007669"/>
    <property type="project" value="InterPro"/>
</dbReference>
<keyword evidence="4" id="KW-0572">Peptidoglycan-anchor</keyword>
<dbReference type="Gene3D" id="3.40.390.10">
    <property type="entry name" value="Collagenase (Catalytic Domain)"/>
    <property type="match status" value="1"/>
</dbReference>
<feature type="region of interest" description="Disordered" evidence="5">
    <location>
        <begin position="721"/>
        <end position="783"/>
    </location>
</feature>
<dbReference type="Proteomes" id="UP000243528">
    <property type="component" value="Unassembled WGS sequence"/>
</dbReference>
<evidence type="ECO:0000256" key="3">
    <source>
        <dbReference type="ARBA" id="ARBA00022729"/>
    </source>
</evidence>
<dbReference type="GO" id="GO:0005975">
    <property type="term" value="P:carbohydrate metabolic process"/>
    <property type="evidence" value="ECO:0007669"/>
    <property type="project" value="UniProtKB-ARBA"/>
</dbReference>
<sequence>MRSTTPRRFVAAVASAGAGALAFAGTAAPASALENQPDTQDIAKLEKAELDVVDPSLPGPEQLAQHAEATLQAASDYSGLSVAKVKDLVRNDLAFVSPGGALSYNDRFEAPAEGDELSPFGEAAAQVPGSPAEGSKPDAPYTVYLDFDGATLENTEWNRSTGRQSIELSANAAANDDYVYQVWARVAEDYAPFNINVTTTDPGADALHKSSPDDGEYGMTAVITDSSDLAAFEGSTGRAFLNGFGSRFLSPALVFAENAQNNPGWVGNTVSHEVGHTFGLEHDGIGDDEYYGDTPAEPSSLWGPIMGAPWTTPLSQWSPGDYADATNPGQDDVAEIAATGKVTDIPVLYDQEGNFYEGPYCYGPDVDPNHPKPGDKLWEPNADGGCNPPGAPLEVQVTYTGRAANVEDDHGGEVAGATKLDNASGDFEASGVVSGSDDQDMFSLVTNGGAVSLSATPAEVNPNLDIRLELFDANGEKITEANPETSVDQTTPPVDRQANGLDATIEQELEAGSYYVRVTGAGQGDPANNTPSNGSGYTDYGSLGRFSLTGSAAPFEAEPVTITAPENGAEVGNSELQVTGTAEPNATVALSLGDDKVTEVAAGEDGSWSGVVTSLPYGESTITAQQTVGTVVVPKTAEVSVVVPVDAPVIEMPEEGAPATIARPVFSGTGIAGAEAKVMITCAGDFSHNGTVTVDGEGNWEYKPTEDLPNGECSVTVTQTINGTTSPEAGPVGFTVDAGSGDEGGDESGDENGESGDESGDAGGSEDGTEGGEGDLPDTGAGSTNMLALAAGLLLLGLGGALYARTRRSVTGS</sequence>
<evidence type="ECO:0000256" key="2">
    <source>
        <dbReference type="ARBA" id="ARBA00022525"/>
    </source>
</evidence>
<dbReference type="OrthoDB" id="954626at2"/>
<feature type="transmembrane region" description="Helical" evidence="6">
    <location>
        <begin position="786"/>
        <end position="804"/>
    </location>
</feature>
<keyword evidence="6" id="KW-0472">Membrane</keyword>
<dbReference type="InterPro" id="IPR006311">
    <property type="entry name" value="TAT_signal"/>
</dbReference>
<gene>
    <name evidence="9" type="ORF">CLV30_110188</name>
</gene>
<accession>A0A2P8DZ85</accession>
<dbReference type="NCBIfam" id="TIGR01167">
    <property type="entry name" value="LPXTG_anchor"/>
    <property type="match status" value="1"/>
</dbReference>
<evidence type="ECO:0000259" key="8">
    <source>
        <dbReference type="PROSITE" id="PS50847"/>
    </source>
</evidence>
<proteinExistence type="predicted"/>
<organism evidence="9 10">
    <name type="scientific">Haloactinopolyspora alba</name>
    <dbReference type="NCBI Taxonomy" id="648780"/>
    <lineage>
        <taxon>Bacteria</taxon>
        <taxon>Bacillati</taxon>
        <taxon>Actinomycetota</taxon>
        <taxon>Actinomycetes</taxon>
        <taxon>Jiangellales</taxon>
        <taxon>Jiangellaceae</taxon>
        <taxon>Haloactinopolyspora</taxon>
    </lineage>
</organism>
<keyword evidence="6" id="KW-1133">Transmembrane helix</keyword>
<dbReference type="InterPro" id="IPR044016">
    <property type="entry name" value="Big_13"/>
</dbReference>
<dbReference type="PROSITE" id="PS50847">
    <property type="entry name" value="GRAM_POS_ANCHORING"/>
    <property type="match status" value="1"/>
</dbReference>
<evidence type="ECO:0000313" key="10">
    <source>
        <dbReference type="Proteomes" id="UP000243528"/>
    </source>
</evidence>
<dbReference type="PROSITE" id="PS51318">
    <property type="entry name" value="TAT"/>
    <property type="match status" value="1"/>
</dbReference>
<dbReference type="Pfam" id="PF00746">
    <property type="entry name" value="Gram_pos_anchor"/>
    <property type="match status" value="1"/>
</dbReference>
<dbReference type="Gene3D" id="2.60.120.380">
    <property type="match status" value="1"/>
</dbReference>
<reference evidence="9 10" key="1">
    <citation type="submission" date="2018-03" db="EMBL/GenBank/DDBJ databases">
        <title>Genomic Encyclopedia of Archaeal and Bacterial Type Strains, Phase II (KMG-II): from individual species to whole genera.</title>
        <authorList>
            <person name="Goeker M."/>
        </authorList>
    </citation>
    <scope>NUCLEOTIDE SEQUENCE [LARGE SCALE GENOMIC DNA]</scope>
    <source>
        <strain evidence="9 10">DSM 45211</strain>
    </source>
</reference>
<dbReference type="InterPro" id="IPR013783">
    <property type="entry name" value="Ig-like_fold"/>
</dbReference>
<protein>
    <submittedName>
        <fullName evidence="9">LPXTG-motif cell wall-anchored protein</fullName>
    </submittedName>
</protein>